<dbReference type="RefSeq" id="WP_103788109.1">
    <property type="nucleotide sequence ID" value="NZ_PQVF01000003.1"/>
</dbReference>
<keyword evidence="7" id="KW-1185">Reference proteome</keyword>
<gene>
    <name evidence="6" type="ORF">C3K47_05490</name>
</gene>
<proteinExistence type="predicted"/>
<dbReference type="OrthoDB" id="9809773at2"/>
<evidence type="ECO:0000256" key="5">
    <source>
        <dbReference type="SAM" id="Phobius"/>
    </source>
</evidence>
<evidence type="ECO:0000256" key="1">
    <source>
        <dbReference type="ARBA" id="ARBA00004127"/>
    </source>
</evidence>
<keyword evidence="2 5" id="KW-0812">Transmembrane</keyword>
<evidence type="ECO:0000256" key="3">
    <source>
        <dbReference type="ARBA" id="ARBA00022989"/>
    </source>
</evidence>
<organism evidence="6 7">
    <name type="scientific">Solitalea longa</name>
    <dbReference type="NCBI Taxonomy" id="2079460"/>
    <lineage>
        <taxon>Bacteria</taxon>
        <taxon>Pseudomonadati</taxon>
        <taxon>Bacteroidota</taxon>
        <taxon>Sphingobacteriia</taxon>
        <taxon>Sphingobacteriales</taxon>
        <taxon>Sphingobacteriaceae</taxon>
        <taxon>Solitalea</taxon>
    </lineage>
</organism>
<evidence type="ECO:0000256" key="4">
    <source>
        <dbReference type="ARBA" id="ARBA00023136"/>
    </source>
</evidence>
<evidence type="ECO:0000256" key="2">
    <source>
        <dbReference type="ARBA" id="ARBA00022692"/>
    </source>
</evidence>
<name>A0A2S5A5X0_9SPHI</name>
<feature type="transmembrane region" description="Helical" evidence="5">
    <location>
        <begin position="7"/>
        <end position="29"/>
    </location>
</feature>
<evidence type="ECO:0000313" key="7">
    <source>
        <dbReference type="Proteomes" id="UP000236893"/>
    </source>
</evidence>
<sequence>MSHSPGLFAHLRDVLILPFTMTVIVPWLIYSPSKLFLTNNIYIDLAGGIILLLGLGIFVYTVFLFKHLGKGTLAPWQPTQKLIVAGPYRYCRNPMITGVFFILIGESLITHSLSIGYWAVLFFMINTVYFILKEESDLYKRFGEEYRRYKSNVPRWLPRLTPYKTPQNNS</sequence>
<evidence type="ECO:0000313" key="6">
    <source>
        <dbReference type="EMBL" id="POY37978.1"/>
    </source>
</evidence>
<keyword evidence="6" id="KW-0489">Methyltransferase</keyword>
<dbReference type="Gene3D" id="1.20.120.1630">
    <property type="match status" value="1"/>
</dbReference>
<dbReference type="GO" id="GO:0012505">
    <property type="term" value="C:endomembrane system"/>
    <property type="evidence" value="ECO:0007669"/>
    <property type="project" value="UniProtKB-SubCell"/>
</dbReference>
<dbReference type="EMBL" id="PQVF01000003">
    <property type="protein sequence ID" value="POY37978.1"/>
    <property type="molecule type" value="Genomic_DNA"/>
</dbReference>
<dbReference type="GO" id="GO:0008168">
    <property type="term" value="F:methyltransferase activity"/>
    <property type="evidence" value="ECO:0007669"/>
    <property type="project" value="UniProtKB-KW"/>
</dbReference>
<accession>A0A2S5A5X0</accession>
<comment type="subcellular location">
    <subcellularLocation>
        <location evidence="1">Endomembrane system</location>
        <topology evidence="1">Multi-pass membrane protein</topology>
    </subcellularLocation>
</comment>
<dbReference type="PANTHER" id="PTHR12714">
    <property type="entry name" value="PROTEIN-S ISOPRENYLCYSTEINE O-METHYLTRANSFERASE"/>
    <property type="match status" value="1"/>
</dbReference>
<dbReference type="PANTHER" id="PTHR12714:SF9">
    <property type="entry name" value="PROTEIN-S-ISOPRENYLCYSTEINE O-METHYLTRANSFERASE"/>
    <property type="match status" value="1"/>
</dbReference>
<keyword evidence="4 5" id="KW-0472">Membrane</keyword>
<dbReference type="InterPro" id="IPR007318">
    <property type="entry name" value="Phopholipid_MeTrfase"/>
</dbReference>
<dbReference type="GO" id="GO:0032259">
    <property type="term" value="P:methylation"/>
    <property type="evidence" value="ECO:0007669"/>
    <property type="project" value="UniProtKB-KW"/>
</dbReference>
<keyword evidence="6" id="KW-0808">Transferase</keyword>
<dbReference type="Pfam" id="PF04191">
    <property type="entry name" value="PEMT"/>
    <property type="match status" value="1"/>
</dbReference>
<dbReference type="Proteomes" id="UP000236893">
    <property type="component" value="Unassembled WGS sequence"/>
</dbReference>
<feature type="transmembrane region" description="Helical" evidence="5">
    <location>
        <begin position="115"/>
        <end position="132"/>
    </location>
</feature>
<protein>
    <submittedName>
        <fullName evidence="6">Isoprenylcysteine carboxylmethyltransferase family protein</fullName>
    </submittedName>
</protein>
<reference evidence="6 7" key="1">
    <citation type="submission" date="2018-01" db="EMBL/GenBank/DDBJ databases">
        <authorList>
            <person name="Gaut B.S."/>
            <person name="Morton B.R."/>
            <person name="Clegg M.T."/>
            <person name="Duvall M.R."/>
        </authorList>
    </citation>
    <scope>NUCLEOTIDE SEQUENCE [LARGE SCALE GENOMIC DNA]</scope>
    <source>
        <strain evidence="6 7">HR-AV</strain>
    </source>
</reference>
<feature type="transmembrane region" description="Helical" evidence="5">
    <location>
        <begin position="41"/>
        <end position="65"/>
    </location>
</feature>
<dbReference type="AlphaFoldDB" id="A0A2S5A5X0"/>
<keyword evidence="3 5" id="KW-1133">Transmembrane helix</keyword>
<comment type="caution">
    <text evidence="6">The sequence shown here is derived from an EMBL/GenBank/DDBJ whole genome shotgun (WGS) entry which is preliminary data.</text>
</comment>